<keyword evidence="2" id="KW-1185">Reference proteome</keyword>
<protein>
    <submittedName>
        <fullName evidence="1">Uncharacterized protein</fullName>
    </submittedName>
</protein>
<evidence type="ECO:0000313" key="1">
    <source>
        <dbReference type="EMBL" id="KAE8310039.1"/>
    </source>
</evidence>
<dbReference type="AlphaFoldDB" id="A0A5N6VPP2"/>
<reference evidence="2" key="1">
    <citation type="submission" date="2019-04" db="EMBL/GenBank/DDBJ databases">
        <title>Friends and foes A comparative genomics studyof 23 Aspergillus species from section Flavi.</title>
        <authorList>
            <consortium name="DOE Joint Genome Institute"/>
            <person name="Kjaerbolling I."/>
            <person name="Vesth T."/>
            <person name="Frisvad J.C."/>
            <person name="Nybo J.L."/>
            <person name="Theobald S."/>
            <person name="Kildgaard S."/>
            <person name="Isbrandt T."/>
            <person name="Kuo A."/>
            <person name="Sato A."/>
            <person name="Lyhne E.K."/>
            <person name="Kogle M.E."/>
            <person name="Wiebenga A."/>
            <person name="Kun R.S."/>
            <person name="Lubbers R.J."/>
            <person name="Makela M.R."/>
            <person name="Barry K."/>
            <person name="Chovatia M."/>
            <person name="Clum A."/>
            <person name="Daum C."/>
            <person name="Haridas S."/>
            <person name="He G."/>
            <person name="LaButti K."/>
            <person name="Lipzen A."/>
            <person name="Mondo S."/>
            <person name="Riley R."/>
            <person name="Salamov A."/>
            <person name="Simmons B.A."/>
            <person name="Magnuson J.K."/>
            <person name="Henrissat B."/>
            <person name="Mortensen U.H."/>
            <person name="Larsen T.O."/>
            <person name="Devries R.P."/>
            <person name="Grigoriev I.V."/>
            <person name="Machida M."/>
            <person name="Baker S.E."/>
            <person name="Andersen M.R."/>
        </authorList>
    </citation>
    <scope>NUCLEOTIDE SEQUENCE [LARGE SCALE GENOMIC DNA]</scope>
    <source>
        <strain evidence="2">CBS 130015</strain>
    </source>
</reference>
<gene>
    <name evidence="1" type="ORF">BDV41DRAFT_545935</name>
</gene>
<sequence length="152" mass="17179">MPLHSMPKNTIQLTGKYWICIIGAVTDRGIVSKALYLLINNNEGVTEFGSMWKHRLIFDLIILSPMLLDTRSLYAHTYLVWGLSFPLKKISPPFFSFLFFFSSHHLTKCGVPCDFACILALWALSCCNLFLLSGGLNKLPHPCFGVCLQKSY</sequence>
<evidence type="ECO:0000313" key="2">
    <source>
        <dbReference type="Proteomes" id="UP000325433"/>
    </source>
</evidence>
<name>A0A5N6VPP2_9EURO</name>
<accession>A0A5N6VPP2</accession>
<dbReference type="Proteomes" id="UP000325433">
    <property type="component" value="Unassembled WGS sequence"/>
</dbReference>
<proteinExistence type="predicted"/>
<organism evidence="1 2">
    <name type="scientific">Aspergillus transmontanensis</name>
    <dbReference type="NCBI Taxonomy" id="1034304"/>
    <lineage>
        <taxon>Eukaryota</taxon>
        <taxon>Fungi</taxon>
        <taxon>Dikarya</taxon>
        <taxon>Ascomycota</taxon>
        <taxon>Pezizomycotina</taxon>
        <taxon>Eurotiomycetes</taxon>
        <taxon>Eurotiomycetidae</taxon>
        <taxon>Eurotiales</taxon>
        <taxon>Aspergillaceae</taxon>
        <taxon>Aspergillus</taxon>
        <taxon>Aspergillus subgen. Circumdati</taxon>
    </lineage>
</organism>
<dbReference type="EMBL" id="ML738358">
    <property type="protein sequence ID" value="KAE8310039.1"/>
    <property type="molecule type" value="Genomic_DNA"/>
</dbReference>